<gene>
    <name evidence="2" type="ORF">GWI33_018199</name>
</gene>
<comment type="caution">
    <text evidence="2">The sequence shown here is derived from an EMBL/GenBank/DDBJ whole genome shotgun (WGS) entry which is preliminary data.</text>
</comment>
<dbReference type="Proteomes" id="UP000625711">
    <property type="component" value="Unassembled WGS sequence"/>
</dbReference>
<sequence>MRRNAVVQGLAVKIENEDELKIDMQRFVAYFCSISILREKWTCNKDNICGERKEDDRRVFKKQLMVRKGQWDSEDAAFARDSQINRVTWKLNRVKTSNSKAHRHGHTFSDDKETR</sequence>
<proteinExistence type="predicted"/>
<feature type="region of interest" description="Disordered" evidence="1">
    <location>
        <begin position="95"/>
        <end position="115"/>
    </location>
</feature>
<keyword evidence="3" id="KW-1185">Reference proteome</keyword>
<organism evidence="2 3">
    <name type="scientific">Rhynchophorus ferrugineus</name>
    <name type="common">Red palm weevil</name>
    <name type="synonym">Curculio ferrugineus</name>
    <dbReference type="NCBI Taxonomy" id="354439"/>
    <lineage>
        <taxon>Eukaryota</taxon>
        <taxon>Metazoa</taxon>
        <taxon>Ecdysozoa</taxon>
        <taxon>Arthropoda</taxon>
        <taxon>Hexapoda</taxon>
        <taxon>Insecta</taxon>
        <taxon>Pterygota</taxon>
        <taxon>Neoptera</taxon>
        <taxon>Endopterygota</taxon>
        <taxon>Coleoptera</taxon>
        <taxon>Polyphaga</taxon>
        <taxon>Cucujiformia</taxon>
        <taxon>Curculionidae</taxon>
        <taxon>Dryophthorinae</taxon>
        <taxon>Rhynchophorus</taxon>
    </lineage>
</organism>
<protein>
    <submittedName>
        <fullName evidence="2">Uncharacterized protein</fullName>
    </submittedName>
</protein>
<evidence type="ECO:0000256" key="1">
    <source>
        <dbReference type="SAM" id="MobiDB-lite"/>
    </source>
</evidence>
<evidence type="ECO:0000313" key="3">
    <source>
        <dbReference type="Proteomes" id="UP000625711"/>
    </source>
</evidence>
<feature type="non-terminal residue" evidence="2">
    <location>
        <position position="1"/>
    </location>
</feature>
<evidence type="ECO:0000313" key="2">
    <source>
        <dbReference type="EMBL" id="KAF7268695.1"/>
    </source>
</evidence>
<accession>A0A834M6N7</accession>
<dbReference type="AlphaFoldDB" id="A0A834M6N7"/>
<reference evidence="2" key="1">
    <citation type="submission" date="2020-08" db="EMBL/GenBank/DDBJ databases">
        <title>Genome sequencing and assembly of the red palm weevil Rhynchophorus ferrugineus.</title>
        <authorList>
            <person name="Dias G.B."/>
            <person name="Bergman C.M."/>
            <person name="Manee M."/>
        </authorList>
    </citation>
    <scope>NUCLEOTIDE SEQUENCE</scope>
    <source>
        <strain evidence="2">AA-2017</strain>
        <tissue evidence="2">Whole larva</tissue>
    </source>
</reference>
<name>A0A834M6N7_RHYFE</name>
<dbReference type="EMBL" id="JAACXV010014304">
    <property type="protein sequence ID" value="KAF7268695.1"/>
    <property type="molecule type" value="Genomic_DNA"/>
</dbReference>